<evidence type="ECO:0000313" key="1">
    <source>
        <dbReference type="EMBL" id="VTJ78597.1"/>
    </source>
</evidence>
<gene>
    <name evidence="1" type="ORF">MONAX_5E047546</name>
</gene>
<dbReference type="AlphaFoldDB" id="A0A5E4C9J0"/>
<proteinExistence type="predicted"/>
<evidence type="ECO:0000313" key="2">
    <source>
        <dbReference type="Proteomes" id="UP000335636"/>
    </source>
</evidence>
<organism evidence="1 2">
    <name type="scientific">Marmota monax</name>
    <name type="common">Woodchuck</name>
    <dbReference type="NCBI Taxonomy" id="9995"/>
    <lineage>
        <taxon>Eukaryota</taxon>
        <taxon>Metazoa</taxon>
        <taxon>Chordata</taxon>
        <taxon>Craniata</taxon>
        <taxon>Vertebrata</taxon>
        <taxon>Euteleostomi</taxon>
        <taxon>Mammalia</taxon>
        <taxon>Eutheria</taxon>
        <taxon>Euarchontoglires</taxon>
        <taxon>Glires</taxon>
        <taxon>Rodentia</taxon>
        <taxon>Sciuromorpha</taxon>
        <taxon>Sciuridae</taxon>
        <taxon>Xerinae</taxon>
        <taxon>Marmotini</taxon>
        <taxon>Marmota</taxon>
    </lineage>
</organism>
<keyword evidence="2" id="KW-1185">Reference proteome</keyword>
<dbReference type="EMBL" id="CABDUW010001092">
    <property type="protein sequence ID" value="VTJ78597.1"/>
    <property type="molecule type" value="Genomic_DNA"/>
</dbReference>
<reference evidence="1" key="1">
    <citation type="submission" date="2019-04" db="EMBL/GenBank/DDBJ databases">
        <authorList>
            <person name="Alioto T."/>
            <person name="Alioto T."/>
        </authorList>
    </citation>
    <scope>NUCLEOTIDE SEQUENCE [LARGE SCALE GENOMIC DNA]</scope>
</reference>
<comment type="caution">
    <text evidence="1">The sequence shown here is derived from an EMBL/GenBank/DDBJ whole genome shotgun (WGS) entry which is preliminary data.</text>
</comment>
<dbReference type="Proteomes" id="UP000335636">
    <property type="component" value="Unassembled WGS sequence"/>
</dbReference>
<accession>A0A5E4C9J0</accession>
<sequence length="112" mass="12252">MVGLESHAWCLRQKVATATPTAHRPQQREGAAASCGNNTLCWAESGSRIKGVLLRQALLPEPHLAVPQQLSSSPALQRPGINSVQERLQFGCGVFRPKNRLMKTKTRNKSVP</sequence>
<protein>
    <submittedName>
        <fullName evidence="1">Uncharacterized protein</fullName>
    </submittedName>
</protein>
<name>A0A5E4C9J0_MARMO</name>